<comment type="caution">
    <text evidence="3">The sequence shown here is derived from an EMBL/GenBank/DDBJ whole genome shotgun (WGS) entry which is preliminary data.</text>
</comment>
<proteinExistence type="predicted"/>
<evidence type="ECO:0000313" key="3">
    <source>
        <dbReference type="EMBL" id="KKM93349.1"/>
    </source>
</evidence>
<evidence type="ECO:0008006" key="4">
    <source>
        <dbReference type="Google" id="ProtNLM"/>
    </source>
</evidence>
<keyword evidence="2" id="KW-0812">Transmembrane</keyword>
<gene>
    <name evidence="3" type="ORF">LCGC14_1209290</name>
</gene>
<organism evidence="3">
    <name type="scientific">marine sediment metagenome</name>
    <dbReference type="NCBI Taxonomy" id="412755"/>
    <lineage>
        <taxon>unclassified sequences</taxon>
        <taxon>metagenomes</taxon>
        <taxon>ecological metagenomes</taxon>
    </lineage>
</organism>
<sequence>MNREEILMKRIVLVKEILLLLMILTISLSGFSKEKEVKSLWAASSVKIDGFKDDWAKVAFANEKKTKIDYAFKNDAENLYVLYIFKDPKYLTSISVTGLTLWFNSEGKKKKKYGIKFIQKQISADALISRTEKERGPIPEDKKKEIRNNPFYLINDTEIVNKKSKSLSQPSESSKIKPAVFRVMKQQNLLVFEFAIPLKRMMEQTSGAEIEPGKRVKVGFEWGGMTEEMKAEVKRRSAALERTRSSSDDPMDNRAGAGAGSSVPMGLLSGPKKYSFWVDVQLAKKSVND</sequence>
<feature type="region of interest" description="Disordered" evidence="1">
    <location>
        <begin position="236"/>
        <end position="264"/>
    </location>
</feature>
<feature type="compositionally biased region" description="Basic and acidic residues" evidence="1">
    <location>
        <begin position="236"/>
        <end position="247"/>
    </location>
</feature>
<keyword evidence="2" id="KW-1133">Transmembrane helix</keyword>
<dbReference type="AlphaFoldDB" id="A0A0F9LEJ3"/>
<protein>
    <recommendedName>
        <fullName evidence="4">Carbohydrate-binding domain-containing protein</fullName>
    </recommendedName>
</protein>
<accession>A0A0F9LEJ3</accession>
<evidence type="ECO:0000256" key="1">
    <source>
        <dbReference type="SAM" id="MobiDB-lite"/>
    </source>
</evidence>
<reference evidence="3" key="1">
    <citation type="journal article" date="2015" name="Nature">
        <title>Complex archaea that bridge the gap between prokaryotes and eukaryotes.</title>
        <authorList>
            <person name="Spang A."/>
            <person name="Saw J.H."/>
            <person name="Jorgensen S.L."/>
            <person name="Zaremba-Niedzwiedzka K."/>
            <person name="Martijn J."/>
            <person name="Lind A.E."/>
            <person name="van Eijk R."/>
            <person name="Schleper C."/>
            <person name="Guy L."/>
            <person name="Ettema T.J."/>
        </authorList>
    </citation>
    <scope>NUCLEOTIDE SEQUENCE</scope>
</reference>
<dbReference type="EMBL" id="LAZR01006276">
    <property type="protein sequence ID" value="KKM93349.1"/>
    <property type="molecule type" value="Genomic_DNA"/>
</dbReference>
<feature type="transmembrane region" description="Helical" evidence="2">
    <location>
        <begin position="12"/>
        <end position="31"/>
    </location>
</feature>
<dbReference type="SUPFAM" id="SSF49344">
    <property type="entry name" value="CBD9-like"/>
    <property type="match status" value="1"/>
</dbReference>
<name>A0A0F9LEJ3_9ZZZZ</name>
<keyword evidence="2" id="KW-0472">Membrane</keyword>
<evidence type="ECO:0000256" key="2">
    <source>
        <dbReference type="SAM" id="Phobius"/>
    </source>
</evidence>